<evidence type="ECO:0000313" key="1">
    <source>
        <dbReference type="EMBL" id="EKC34682.1"/>
    </source>
</evidence>
<dbReference type="HOGENOM" id="CLU_2294363_0_0_1"/>
<dbReference type="EMBL" id="JH817038">
    <property type="protein sequence ID" value="EKC34682.1"/>
    <property type="molecule type" value="Genomic_DNA"/>
</dbReference>
<name>K1QCS8_MAGGI</name>
<accession>K1QCS8</accession>
<dbReference type="AlphaFoldDB" id="K1QCS8"/>
<proteinExistence type="predicted"/>
<gene>
    <name evidence="1" type="ORF">CGI_10026817</name>
</gene>
<sequence length="101" mass="11300">MNWENKFSSILRETESNLSKARRKLYTPGHGHLDLTISSSLPMRRASSLLDMSGYVPVMTSTPQVAALTQSSLTQPQLANSLQEKMEQQNKVSMKHSSVHL</sequence>
<dbReference type="InParanoid" id="K1QCS8"/>
<reference evidence="1" key="1">
    <citation type="journal article" date="2012" name="Nature">
        <title>The oyster genome reveals stress adaptation and complexity of shell formation.</title>
        <authorList>
            <person name="Zhang G."/>
            <person name="Fang X."/>
            <person name="Guo X."/>
            <person name="Li L."/>
            <person name="Luo R."/>
            <person name="Xu F."/>
            <person name="Yang P."/>
            <person name="Zhang L."/>
            <person name="Wang X."/>
            <person name="Qi H."/>
            <person name="Xiong Z."/>
            <person name="Que H."/>
            <person name="Xie Y."/>
            <person name="Holland P.W."/>
            <person name="Paps J."/>
            <person name="Zhu Y."/>
            <person name="Wu F."/>
            <person name="Chen Y."/>
            <person name="Wang J."/>
            <person name="Peng C."/>
            <person name="Meng J."/>
            <person name="Yang L."/>
            <person name="Liu J."/>
            <person name="Wen B."/>
            <person name="Zhang N."/>
            <person name="Huang Z."/>
            <person name="Zhu Q."/>
            <person name="Feng Y."/>
            <person name="Mount A."/>
            <person name="Hedgecock D."/>
            <person name="Xu Z."/>
            <person name="Liu Y."/>
            <person name="Domazet-Loso T."/>
            <person name="Du Y."/>
            <person name="Sun X."/>
            <person name="Zhang S."/>
            <person name="Liu B."/>
            <person name="Cheng P."/>
            <person name="Jiang X."/>
            <person name="Li J."/>
            <person name="Fan D."/>
            <person name="Wang W."/>
            <person name="Fu W."/>
            <person name="Wang T."/>
            <person name="Wang B."/>
            <person name="Zhang J."/>
            <person name="Peng Z."/>
            <person name="Li Y."/>
            <person name="Li N."/>
            <person name="Wang J."/>
            <person name="Chen M."/>
            <person name="He Y."/>
            <person name="Tan F."/>
            <person name="Song X."/>
            <person name="Zheng Q."/>
            <person name="Huang R."/>
            <person name="Yang H."/>
            <person name="Du X."/>
            <person name="Chen L."/>
            <person name="Yang M."/>
            <person name="Gaffney P.M."/>
            <person name="Wang S."/>
            <person name="Luo L."/>
            <person name="She Z."/>
            <person name="Ming Y."/>
            <person name="Huang W."/>
            <person name="Zhang S."/>
            <person name="Huang B."/>
            <person name="Zhang Y."/>
            <person name="Qu T."/>
            <person name="Ni P."/>
            <person name="Miao G."/>
            <person name="Wang J."/>
            <person name="Wang Q."/>
            <person name="Steinberg C.E."/>
            <person name="Wang H."/>
            <person name="Li N."/>
            <person name="Qian L."/>
            <person name="Zhang G."/>
            <person name="Li Y."/>
            <person name="Yang H."/>
            <person name="Liu X."/>
            <person name="Wang J."/>
            <person name="Yin Y."/>
            <person name="Wang J."/>
        </authorList>
    </citation>
    <scope>NUCLEOTIDE SEQUENCE [LARGE SCALE GENOMIC DNA]</scope>
    <source>
        <strain evidence="1">05x7-T-G4-1.051#20</strain>
    </source>
</reference>
<protein>
    <submittedName>
        <fullName evidence="1">Uncharacterized protein</fullName>
    </submittedName>
</protein>
<organism evidence="1">
    <name type="scientific">Magallana gigas</name>
    <name type="common">Pacific oyster</name>
    <name type="synonym">Crassostrea gigas</name>
    <dbReference type="NCBI Taxonomy" id="29159"/>
    <lineage>
        <taxon>Eukaryota</taxon>
        <taxon>Metazoa</taxon>
        <taxon>Spiralia</taxon>
        <taxon>Lophotrochozoa</taxon>
        <taxon>Mollusca</taxon>
        <taxon>Bivalvia</taxon>
        <taxon>Autobranchia</taxon>
        <taxon>Pteriomorphia</taxon>
        <taxon>Ostreida</taxon>
        <taxon>Ostreoidea</taxon>
        <taxon>Ostreidae</taxon>
        <taxon>Magallana</taxon>
    </lineage>
</organism>